<feature type="compositionally biased region" description="Low complexity" evidence="1">
    <location>
        <begin position="99"/>
        <end position="121"/>
    </location>
</feature>
<evidence type="ECO:0000313" key="3">
    <source>
        <dbReference type="EMBL" id="GAA2067155.1"/>
    </source>
</evidence>
<keyword evidence="2" id="KW-0812">Transmembrane</keyword>
<feature type="transmembrane region" description="Helical" evidence="2">
    <location>
        <begin position="198"/>
        <end position="216"/>
    </location>
</feature>
<dbReference type="Proteomes" id="UP001500751">
    <property type="component" value="Unassembled WGS sequence"/>
</dbReference>
<keyword evidence="4" id="KW-1185">Reference proteome</keyword>
<gene>
    <name evidence="3" type="ORF">GCM10009839_93720</name>
</gene>
<keyword evidence="2" id="KW-0472">Membrane</keyword>
<evidence type="ECO:0000256" key="1">
    <source>
        <dbReference type="SAM" id="MobiDB-lite"/>
    </source>
</evidence>
<evidence type="ECO:0000256" key="2">
    <source>
        <dbReference type="SAM" id="Phobius"/>
    </source>
</evidence>
<feature type="region of interest" description="Disordered" evidence="1">
    <location>
        <begin position="258"/>
        <end position="312"/>
    </location>
</feature>
<feature type="transmembrane region" description="Helical" evidence="2">
    <location>
        <begin position="222"/>
        <end position="239"/>
    </location>
</feature>
<feature type="compositionally biased region" description="Low complexity" evidence="1">
    <location>
        <begin position="274"/>
        <end position="289"/>
    </location>
</feature>
<feature type="compositionally biased region" description="Basic and acidic residues" evidence="1">
    <location>
        <begin position="259"/>
        <end position="272"/>
    </location>
</feature>
<organism evidence="3 4">
    <name type="scientific">Catenulispora yoronensis</name>
    <dbReference type="NCBI Taxonomy" id="450799"/>
    <lineage>
        <taxon>Bacteria</taxon>
        <taxon>Bacillati</taxon>
        <taxon>Actinomycetota</taxon>
        <taxon>Actinomycetes</taxon>
        <taxon>Catenulisporales</taxon>
        <taxon>Catenulisporaceae</taxon>
        <taxon>Catenulispora</taxon>
    </lineage>
</organism>
<keyword evidence="2" id="KW-1133">Transmembrane helix</keyword>
<feature type="compositionally biased region" description="Polar residues" evidence="1">
    <location>
        <begin position="122"/>
        <end position="135"/>
    </location>
</feature>
<protein>
    <submittedName>
        <fullName evidence="3">Uncharacterized protein</fullName>
    </submittedName>
</protein>
<sequence>MIVGPSTVLNVSSSGLIYAGIVGAWAVYLVPVWLRREEQLNEAREKARYAAAIRTLGRSERFEKKVLAEEALAATGTDGAPPPRAGDDRSGTQTPAPAPIATPAKRPRKAAPGATPAVTAAQSTAQNNPQDTPQSSEDRDGRSATPSLPKAKPSPAAQARTTVTAHLPHHHSRPTAKPSPAATAARRRNVLLMRRRRVVAFLFTLATFGALVSAVMGLSYSWAMAAPAALFSGYIVYIRRDEKQRTRERYRRRQAVLAAERRRDRERQRQDRTPAGPRVPAAPEAVPAVTEPDGSVWRPVAAPQEYRRAANG</sequence>
<feature type="transmembrane region" description="Helical" evidence="2">
    <location>
        <begin position="15"/>
        <end position="34"/>
    </location>
</feature>
<name>A0ABN2VN67_9ACTN</name>
<dbReference type="EMBL" id="BAAAQN010000119">
    <property type="protein sequence ID" value="GAA2067155.1"/>
    <property type="molecule type" value="Genomic_DNA"/>
</dbReference>
<accession>A0ABN2VN67</accession>
<comment type="caution">
    <text evidence="3">The sequence shown here is derived from an EMBL/GenBank/DDBJ whole genome shotgun (WGS) entry which is preliminary data.</text>
</comment>
<evidence type="ECO:0000313" key="4">
    <source>
        <dbReference type="Proteomes" id="UP001500751"/>
    </source>
</evidence>
<feature type="compositionally biased region" description="Low complexity" evidence="1">
    <location>
        <begin position="175"/>
        <end position="184"/>
    </location>
</feature>
<feature type="region of interest" description="Disordered" evidence="1">
    <location>
        <begin position="72"/>
        <end position="184"/>
    </location>
</feature>
<feature type="compositionally biased region" description="Low complexity" evidence="1">
    <location>
        <begin position="143"/>
        <end position="157"/>
    </location>
</feature>
<proteinExistence type="predicted"/>
<reference evidence="3 4" key="1">
    <citation type="journal article" date="2019" name="Int. J. Syst. Evol. Microbiol.">
        <title>The Global Catalogue of Microorganisms (GCM) 10K type strain sequencing project: providing services to taxonomists for standard genome sequencing and annotation.</title>
        <authorList>
            <consortium name="The Broad Institute Genomics Platform"/>
            <consortium name="The Broad Institute Genome Sequencing Center for Infectious Disease"/>
            <person name="Wu L."/>
            <person name="Ma J."/>
        </authorList>
    </citation>
    <scope>NUCLEOTIDE SEQUENCE [LARGE SCALE GENOMIC DNA]</scope>
    <source>
        <strain evidence="3 4">JCM 16014</strain>
    </source>
</reference>